<dbReference type="GO" id="GO:0019243">
    <property type="term" value="P:methylglyoxal catabolic process to D-lactate via S-lactoyl-glutathione"/>
    <property type="evidence" value="ECO:0007669"/>
    <property type="project" value="TreeGrafter"/>
</dbReference>
<dbReference type="PROSITE" id="PS51819">
    <property type="entry name" value="VOC"/>
    <property type="match status" value="1"/>
</dbReference>
<dbReference type="AlphaFoldDB" id="A0A1L3GMZ7"/>
<evidence type="ECO:0000256" key="3">
    <source>
        <dbReference type="ARBA" id="ARBA00030892"/>
    </source>
</evidence>
<keyword evidence="7" id="KW-0456">Lyase</keyword>
<keyword evidence="8" id="KW-1185">Reference proteome</keyword>
<dbReference type="STRING" id="1842532.A7E78_05090"/>
<organism evidence="7 8">
    <name type="scientific">Syntrophotalea acetylenivorans</name>
    <dbReference type="NCBI Taxonomy" id="1842532"/>
    <lineage>
        <taxon>Bacteria</taxon>
        <taxon>Pseudomonadati</taxon>
        <taxon>Thermodesulfobacteriota</taxon>
        <taxon>Desulfuromonadia</taxon>
        <taxon>Desulfuromonadales</taxon>
        <taxon>Syntrophotaleaceae</taxon>
        <taxon>Syntrophotalea</taxon>
    </lineage>
</organism>
<dbReference type="Gene3D" id="3.10.180.10">
    <property type="entry name" value="2,3-Dihydroxybiphenyl 1,2-Dioxygenase, domain 1"/>
    <property type="match status" value="1"/>
</dbReference>
<dbReference type="GO" id="GO:0004462">
    <property type="term" value="F:lactoylglutathione lyase activity"/>
    <property type="evidence" value="ECO:0007669"/>
    <property type="project" value="InterPro"/>
</dbReference>
<evidence type="ECO:0000313" key="8">
    <source>
        <dbReference type="Proteomes" id="UP000182517"/>
    </source>
</evidence>
<dbReference type="InterPro" id="IPR037523">
    <property type="entry name" value="VOC_core"/>
</dbReference>
<dbReference type="PANTHER" id="PTHR46036:SF5">
    <property type="entry name" value="LACTOYLGLUTATHIONE LYASE"/>
    <property type="match status" value="1"/>
</dbReference>
<dbReference type="SUPFAM" id="SSF54593">
    <property type="entry name" value="Glyoxalase/Bleomycin resistance protein/Dihydroxybiphenyl dioxygenase"/>
    <property type="match status" value="1"/>
</dbReference>
<dbReference type="OrthoDB" id="9789841at2"/>
<dbReference type="InterPro" id="IPR029068">
    <property type="entry name" value="Glyas_Bleomycin-R_OHBP_Dase"/>
</dbReference>
<gene>
    <name evidence="7" type="ORF">A7E78_05090</name>
</gene>
<protein>
    <recommendedName>
        <fullName evidence="3">Aldoketomutase</fullName>
    </recommendedName>
    <alternativeName>
        <fullName evidence="2">Ketone-aldehyde mutase</fullName>
    </alternativeName>
    <alternativeName>
        <fullName evidence="4">Methylglyoxalase</fullName>
    </alternativeName>
    <alternativeName>
        <fullName evidence="5">S-D-lactoylglutathione methylglyoxal lyase</fullName>
    </alternativeName>
</protein>
<dbReference type="GO" id="GO:0046872">
    <property type="term" value="F:metal ion binding"/>
    <property type="evidence" value="ECO:0007669"/>
    <property type="project" value="UniProtKB-KW"/>
</dbReference>
<dbReference type="Pfam" id="PF00903">
    <property type="entry name" value="Glyoxalase"/>
    <property type="match status" value="1"/>
</dbReference>
<dbReference type="PROSITE" id="PS00934">
    <property type="entry name" value="GLYOXALASE_I_1"/>
    <property type="match status" value="1"/>
</dbReference>
<dbReference type="GO" id="GO:0005737">
    <property type="term" value="C:cytoplasm"/>
    <property type="evidence" value="ECO:0007669"/>
    <property type="project" value="TreeGrafter"/>
</dbReference>
<reference evidence="7 8" key="1">
    <citation type="journal article" date="2017" name="Genome Announc.">
        <title>Complete Genome Sequences of Two Acetylene-Fermenting Pelobacter acetylenicus Strains.</title>
        <authorList>
            <person name="Sutton J.M."/>
            <person name="Baesman S.M."/>
            <person name="Fierst J.L."/>
            <person name="Poret-Peterson A.T."/>
            <person name="Oremland R.S."/>
            <person name="Dunlap D.S."/>
            <person name="Akob D.M."/>
        </authorList>
    </citation>
    <scope>NUCLEOTIDE SEQUENCE [LARGE SCALE GENOMIC DNA]</scope>
    <source>
        <strain evidence="7 8">SFB93</strain>
    </source>
</reference>
<name>A0A1L3GMZ7_9BACT</name>
<feature type="domain" description="VOC" evidence="6">
    <location>
        <begin position="2"/>
        <end position="126"/>
    </location>
</feature>
<evidence type="ECO:0000313" key="7">
    <source>
        <dbReference type="EMBL" id="APG27270.1"/>
    </source>
</evidence>
<dbReference type="KEGG" id="pef:A7E78_05090"/>
<evidence type="ECO:0000256" key="2">
    <source>
        <dbReference type="ARBA" id="ARBA00030291"/>
    </source>
</evidence>
<dbReference type="EMBL" id="CP015519">
    <property type="protein sequence ID" value="APG27270.1"/>
    <property type="molecule type" value="Genomic_DNA"/>
</dbReference>
<proteinExistence type="predicted"/>
<dbReference type="InterPro" id="IPR018146">
    <property type="entry name" value="Glyoxalase_1_CS"/>
</dbReference>
<evidence type="ECO:0000259" key="6">
    <source>
        <dbReference type="PROSITE" id="PS51819"/>
    </source>
</evidence>
<accession>A0A1L3GMZ7</accession>
<sequence length="126" mass="14617">MKYDMIHTCIRVMDLKKSEQFYQQAFGFEISRRKDFPDYKFTLSYLRSPGGQFELELTWNHDQTEPYEIGNGYSHLAVGVKDLETSHKRHEAQGFNPKPLKGLAGGEAKFYFIADPDGYLVEVVRT</sequence>
<evidence type="ECO:0000256" key="4">
    <source>
        <dbReference type="ARBA" id="ARBA00032460"/>
    </source>
</evidence>
<dbReference type="InterPro" id="IPR004360">
    <property type="entry name" value="Glyas_Fos-R_dOase_dom"/>
</dbReference>
<evidence type="ECO:0000256" key="5">
    <source>
        <dbReference type="ARBA" id="ARBA00033298"/>
    </source>
</evidence>
<keyword evidence="1" id="KW-0479">Metal-binding</keyword>
<evidence type="ECO:0000256" key="1">
    <source>
        <dbReference type="ARBA" id="ARBA00022723"/>
    </source>
</evidence>
<dbReference type="RefSeq" id="WP_072283234.1">
    <property type="nucleotide sequence ID" value="NZ_CP015519.1"/>
</dbReference>
<dbReference type="Proteomes" id="UP000182517">
    <property type="component" value="Chromosome"/>
</dbReference>
<dbReference type="PANTHER" id="PTHR46036">
    <property type="entry name" value="LACTOYLGLUTATHIONE LYASE"/>
    <property type="match status" value="1"/>
</dbReference>